<reference evidence="7" key="1">
    <citation type="journal article" date="2019" name="Microbiol. Resour. Announc.">
        <title>Complete Genome Sequence of Halomonas olivaria, a Moderately Halophilic Bacterium Isolated from Olive Processing Effluents, Obtained by Nanopore Sequencing.</title>
        <authorList>
            <person name="Nagata S."/>
            <person name="Ii K.M."/>
            <person name="Tsukimi T."/>
            <person name="Miura M.C."/>
            <person name="Galipon J."/>
            <person name="Arakawa K."/>
        </authorList>
    </citation>
    <scope>NUCLEOTIDE SEQUENCE [LARGE SCALE GENOMIC DNA]</scope>
    <source>
        <strain evidence="7">TYRC17</strain>
    </source>
</reference>
<evidence type="ECO:0000259" key="5">
    <source>
        <dbReference type="PROSITE" id="PS50110"/>
    </source>
</evidence>
<feature type="region of interest" description="Disordered" evidence="3">
    <location>
        <begin position="442"/>
        <end position="465"/>
    </location>
</feature>
<dbReference type="InterPro" id="IPR011006">
    <property type="entry name" value="CheY-like_superfamily"/>
</dbReference>
<dbReference type="PANTHER" id="PTHR44591">
    <property type="entry name" value="STRESS RESPONSE REGULATOR PROTEIN 1"/>
    <property type="match status" value="1"/>
</dbReference>
<evidence type="ECO:0000313" key="7">
    <source>
        <dbReference type="Proteomes" id="UP000289555"/>
    </source>
</evidence>
<keyword evidence="1 2" id="KW-0597">Phosphoprotein</keyword>
<feature type="domain" description="Response regulatory" evidence="5">
    <location>
        <begin position="3"/>
        <end position="116"/>
    </location>
</feature>
<evidence type="ECO:0000313" key="6">
    <source>
        <dbReference type="EMBL" id="BBI50627.1"/>
    </source>
</evidence>
<dbReference type="InterPro" id="IPR001789">
    <property type="entry name" value="Sig_transdc_resp-reg_receiver"/>
</dbReference>
<keyword evidence="4" id="KW-1133">Transmembrane helix</keyword>
<organism evidence="6 7">
    <name type="scientific">Vreelandella olivaria</name>
    <dbReference type="NCBI Taxonomy" id="390919"/>
    <lineage>
        <taxon>Bacteria</taxon>
        <taxon>Pseudomonadati</taxon>
        <taxon>Pseudomonadota</taxon>
        <taxon>Gammaproteobacteria</taxon>
        <taxon>Oceanospirillales</taxon>
        <taxon>Halomonadaceae</taxon>
        <taxon>Vreelandella</taxon>
    </lineage>
</organism>
<keyword evidence="4" id="KW-0472">Membrane</keyword>
<sequence>MAKVLVVDDEPNIVLSLEFLMEQAGFEVVTAEDGEQALASVNESQPDLLLLDISLPGISGFDVLERLRSEAATAQLPIIMLTAHGRDVEREKAWHWAPMITSPSPSLPSHWWKKSKHYSVRSSHDARRVAQTSAPDWPLAAAQRHQSAGRGHFAAWLDAQLAPTGVTRIALWVGSFSGGATIFLVGLVLERMLFTPLRHLQVQLARLVATPDARDEHPPEGWLKDWGPTCAGYAKAGARIAAVSPPPTQTVHAARRVFVRSWKRCCKCSKRHCYCVTTTAVLCCLIRRQKIFAGNTGLGLGKRLEALLPVASLQQVLSQLPHDGSPRELLAPCDDRWLKVILRRVPGSDGETLLTFSDATASWSSEMGVRAELAAMLTPLRQHTASLTSAADALIQLRDQNDASTSALRQRFERVIHEEGITLGDNVAKIGQLLDDMQHQGERLTPCGQTTSGRRWMSASIRSTA</sequence>
<evidence type="ECO:0000256" key="2">
    <source>
        <dbReference type="PROSITE-ProRule" id="PRU00169"/>
    </source>
</evidence>
<dbReference type="Gene3D" id="3.40.50.2300">
    <property type="match status" value="1"/>
</dbReference>
<gene>
    <name evidence="6" type="ORF">HORIV_30480</name>
</gene>
<dbReference type="Proteomes" id="UP000289555">
    <property type="component" value="Chromosome"/>
</dbReference>
<dbReference type="SMART" id="SM00448">
    <property type="entry name" value="REC"/>
    <property type="match status" value="1"/>
</dbReference>
<evidence type="ECO:0000256" key="4">
    <source>
        <dbReference type="SAM" id="Phobius"/>
    </source>
</evidence>
<protein>
    <recommendedName>
        <fullName evidence="5">Response regulatory domain-containing protein</fullName>
    </recommendedName>
</protein>
<feature type="modified residue" description="4-aspartylphosphate" evidence="2">
    <location>
        <position position="52"/>
    </location>
</feature>
<proteinExistence type="predicted"/>
<dbReference type="InterPro" id="IPR050595">
    <property type="entry name" value="Bact_response_regulator"/>
</dbReference>
<name>A0ABN5X1C4_9GAMM</name>
<keyword evidence="4" id="KW-0812">Transmembrane</keyword>
<keyword evidence="7" id="KW-1185">Reference proteome</keyword>
<feature type="transmembrane region" description="Helical" evidence="4">
    <location>
        <begin position="169"/>
        <end position="189"/>
    </location>
</feature>
<dbReference type="Pfam" id="PF00072">
    <property type="entry name" value="Response_reg"/>
    <property type="match status" value="1"/>
</dbReference>
<dbReference type="EMBL" id="AP019416">
    <property type="protein sequence ID" value="BBI50627.1"/>
    <property type="molecule type" value="Genomic_DNA"/>
</dbReference>
<accession>A0ABN5X1C4</accession>
<dbReference type="PROSITE" id="PS50110">
    <property type="entry name" value="RESPONSE_REGULATORY"/>
    <property type="match status" value="1"/>
</dbReference>
<evidence type="ECO:0000256" key="1">
    <source>
        <dbReference type="ARBA" id="ARBA00022553"/>
    </source>
</evidence>
<evidence type="ECO:0000256" key="3">
    <source>
        <dbReference type="SAM" id="MobiDB-lite"/>
    </source>
</evidence>
<dbReference type="SUPFAM" id="SSF52172">
    <property type="entry name" value="CheY-like"/>
    <property type="match status" value="1"/>
</dbReference>
<dbReference type="PANTHER" id="PTHR44591:SF3">
    <property type="entry name" value="RESPONSE REGULATORY DOMAIN-CONTAINING PROTEIN"/>
    <property type="match status" value="1"/>
</dbReference>